<dbReference type="EMBL" id="JAGTJR010000013">
    <property type="protein sequence ID" value="KAH7050275.1"/>
    <property type="molecule type" value="Genomic_DNA"/>
</dbReference>
<feature type="domain" description="AB hydrolase-1" evidence="2">
    <location>
        <begin position="140"/>
        <end position="374"/>
    </location>
</feature>
<comment type="similarity">
    <text evidence="1">Belongs to the polyketide transferase af380 family.</text>
</comment>
<accession>A0ABQ8GAY6</accession>
<keyword evidence="4" id="KW-1185">Reference proteome</keyword>
<sequence length="408" mass="44257">MAREDLAVPILGNIAAPEDLPRAARSLVTHMSGCSFSLNGATCSIKVMKMVGNGIAAFSVMTMLHAMSATAQNMSYGANNFYRSDSVTVQPITFQSQYRTTIAGNLFTSNKLNYSINAPAVVVGHPMGAVKEQSANLYATKLAEQGFVTVSLDLPFWGSSEGEPRNAVSPDFYAEAFSAAVDYLGMQDFVNREQIGALGICGSGSFVISAAKIDPRIKAIATSSMYDMGAANRNGLRNSQSIEQRKEVIAAAAEQRWIEAEGGETEYTGGTPQEITPESTAVDREFFDFYRTSRGEFTPKSSSPNLTTHPTFSSNTKFMNFYPFIDIDTISPRPMLFVSGDQAHSREFSEDAYAGAGEPKELFWVPGAGHVDLYDRVDLIPFDKFTHFFKTNLGGLAANATTRGVGRQ</sequence>
<dbReference type="InterPro" id="IPR051411">
    <property type="entry name" value="Polyketide_trans_af380"/>
</dbReference>
<evidence type="ECO:0000313" key="4">
    <source>
        <dbReference type="Proteomes" id="UP000774617"/>
    </source>
</evidence>
<organism evidence="3 4">
    <name type="scientific">Macrophomina phaseolina</name>
    <dbReference type="NCBI Taxonomy" id="35725"/>
    <lineage>
        <taxon>Eukaryota</taxon>
        <taxon>Fungi</taxon>
        <taxon>Dikarya</taxon>
        <taxon>Ascomycota</taxon>
        <taxon>Pezizomycotina</taxon>
        <taxon>Dothideomycetes</taxon>
        <taxon>Dothideomycetes incertae sedis</taxon>
        <taxon>Botryosphaeriales</taxon>
        <taxon>Botryosphaeriaceae</taxon>
        <taxon>Macrophomina</taxon>
    </lineage>
</organism>
<keyword evidence="3" id="KW-0378">Hydrolase</keyword>
<name>A0ABQ8GAY6_9PEZI</name>
<dbReference type="PANTHER" id="PTHR47751:SF1">
    <property type="entry name" value="SUPERFAMILY HYDROLASE, PUTATIVE (AFU_ORTHOLOGUE AFUA_2G16580)-RELATED"/>
    <property type="match status" value="1"/>
</dbReference>
<protein>
    <submittedName>
        <fullName evidence="3">Alpha/Beta hydrolase protein</fullName>
    </submittedName>
</protein>
<dbReference type="Proteomes" id="UP000774617">
    <property type="component" value="Unassembled WGS sequence"/>
</dbReference>
<dbReference type="PANTHER" id="PTHR47751">
    <property type="entry name" value="SUPERFAMILY HYDROLASE, PUTATIVE (AFU_ORTHOLOGUE AFUA_2G16580)-RELATED"/>
    <property type="match status" value="1"/>
</dbReference>
<dbReference type="InterPro" id="IPR029058">
    <property type="entry name" value="AB_hydrolase_fold"/>
</dbReference>
<dbReference type="InterPro" id="IPR000073">
    <property type="entry name" value="AB_hydrolase_1"/>
</dbReference>
<dbReference type="Pfam" id="PF12697">
    <property type="entry name" value="Abhydrolase_6"/>
    <property type="match status" value="1"/>
</dbReference>
<comment type="caution">
    <text evidence="3">The sequence shown here is derived from an EMBL/GenBank/DDBJ whole genome shotgun (WGS) entry which is preliminary data.</text>
</comment>
<evidence type="ECO:0000259" key="2">
    <source>
        <dbReference type="Pfam" id="PF12697"/>
    </source>
</evidence>
<dbReference type="Gene3D" id="3.40.50.1820">
    <property type="entry name" value="alpha/beta hydrolase"/>
    <property type="match status" value="1"/>
</dbReference>
<dbReference type="Gene3D" id="1.10.10.800">
    <property type="match status" value="1"/>
</dbReference>
<evidence type="ECO:0000313" key="3">
    <source>
        <dbReference type="EMBL" id="KAH7050275.1"/>
    </source>
</evidence>
<dbReference type="SUPFAM" id="SSF53474">
    <property type="entry name" value="alpha/beta-Hydrolases"/>
    <property type="match status" value="1"/>
</dbReference>
<dbReference type="GO" id="GO:0016787">
    <property type="term" value="F:hydrolase activity"/>
    <property type="evidence" value="ECO:0007669"/>
    <property type="project" value="UniProtKB-KW"/>
</dbReference>
<proteinExistence type="inferred from homology"/>
<reference evidence="3 4" key="1">
    <citation type="journal article" date="2021" name="Nat. Commun.">
        <title>Genetic determinants of endophytism in the Arabidopsis root mycobiome.</title>
        <authorList>
            <person name="Mesny F."/>
            <person name="Miyauchi S."/>
            <person name="Thiergart T."/>
            <person name="Pickel B."/>
            <person name="Atanasova L."/>
            <person name="Karlsson M."/>
            <person name="Huettel B."/>
            <person name="Barry K.W."/>
            <person name="Haridas S."/>
            <person name="Chen C."/>
            <person name="Bauer D."/>
            <person name="Andreopoulos W."/>
            <person name="Pangilinan J."/>
            <person name="LaButti K."/>
            <person name="Riley R."/>
            <person name="Lipzen A."/>
            <person name="Clum A."/>
            <person name="Drula E."/>
            <person name="Henrissat B."/>
            <person name="Kohler A."/>
            <person name="Grigoriev I.V."/>
            <person name="Martin F.M."/>
            <person name="Hacquard S."/>
        </authorList>
    </citation>
    <scope>NUCLEOTIDE SEQUENCE [LARGE SCALE GENOMIC DNA]</scope>
    <source>
        <strain evidence="3 4">MPI-SDFR-AT-0080</strain>
    </source>
</reference>
<gene>
    <name evidence="3" type="ORF">B0J12DRAFT_740536</name>
</gene>
<evidence type="ECO:0000256" key="1">
    <source>
        <dbReference type="ARBA" id="ARBA00029464"/>
    </source>
</evidence>